<dbReference type="GO" id="GO:0003887">
    <property type="term" value="F:DNA-directed DNA polymerase activity"/>
    <property type="evidence" value="ECO:0007669"/>
    <property type="project" value="UniProtKB-KW"/>
</dbReference>
<evidence type="ECO:0000313" key="10">
    <source>
        <dbReference type="EMBL" id="HJG96993.1"/>
    </source>
</evidence>
<dbReference type="Pfam" id="PF07733">
    <property type="entry name" value="DNA_pol3_alpha"/>
    <property type="match status" value="1"/>
</dbReference>
<evidence type="ECO:0000259" key="8">
    <source>
        <dbReference type="Pfam" id="PF14579"/>
    </source>
</evidence>
<reference evidence="10" key="1">
    <citation type="journal article" date="2021" name="PeerJ">
        <title>Extensive microbial diversity within the chicken gut microbiome revealed by metagenomics and culture.</title>
        <authorList>
            <person name="Gilroy R."/>
            <person name="Ravi A."/>
            <person name="Getino M."/>
            <person name="Pursley I."/>
            <person name="Horton D.L."/>
            <person name="Alikhan N.F."/>
            <person name="Baker D."/>
            <person name="Gharbi K."/>
            <person name="Hall N."/>
            <person name="Watson M."/>
            <person name="Adriaenssens E.M."/>
            <person name="Foster-Nyarko E."/>
            <person name="Jarju S."/>
            <person name="Secka A."/>
            <person name="Antonio M."/>
            <person name="Oren A."/>
            <person name="Chaudhuri R.R."/>
            <person name="La Ragione R."/>
            <person name="Hildebrand F."/>
            <person name="Pallen M.J."/>
        </authorList>
    </citation>
    <scope>NUCLEOTIDE SEQUENCE</scope>
    <source>
        <strain evidence="10">1277</strain>
    </source>
</reference>
<dbReference type="PANTHER" id="PTHR32294">
    <property type="entry name" value="DNA POLYMERASE III SUBUNIT ALPHA"/>
    <property type="match status" value="1"/>
</dbReference>
<reference evidence="10" key="2">
    <citation type="submission" date="2021-09" db="EMBL/GenBank/DDBJ databases">
        <authorList>
            <person name="Gilroy R."/>
        </authorList>
    </citation>
    <scope>NUCLEOTIDE SEQUENCE</scope>
    <source>
        <strain evidence="10">1277</strain>
    </source>
</reference>
<feature type="non-terminal residue" evidence="10">
    <location>
        <position position="1"/>
    </location>
</feature>
<dbReference type="InterPro" id="IPR040982">
    <property type="entry name" value="DNA_pol3_finger"/>
</dbReference>
<sequence length="840" mass="97701">EIEIALENTKDVLKFEDIILDKTIKIPTLYPKLNQEERDNKFKQLINEKWIKERDNIPKEKHKHYIEEIRKEVNEIIGCGMSDYFMLNEAIIRRGIEKYNGVLTKTGRGSGCSEYINKLLGFTNVDRINSKVTMYPERFLTKERILESATPPDIDHNLEAREPFIQAQKDLLGEKSTYDLIAFGTLKFKSAWKMYAKAYKVTPSDADIVSKQITKYEEKLKYAERDEETGELIEEVDIFDFVDIKYKPLIEGCKKYLGIKTTRKGHPCGSIASSLNVEEEIGVILCKSESTKKETLTACIESGLIDYFGWLKNDFLIVSVVSTTKKVYDRIGIKPHSMNELLELIENDKKTWDIYKNGYTLCVNQVEKPGTRKKTMEYAPTNIVELCALIAAVRPSFKTLVKKFISREDFHYGIPELDNLLQTPEMPYSYIFYQEQLMQILGFSGFEIKDTYDIIKSISKKKTYCRDCENTGNDSMHTCPRCGSKNIAPLVEKFKEQFVQGFSNKIKSAENKEQIAHDVWEIVLSFAAYGFNSSHSYCMALDSVNQAYLKAHYPFEFYEVMLQTYTQKGEKDKVKALKEEMKNFNIKLGDIKFGEDNRDFTIDKENSLITQSLVSIKGFSQGTADKIYEISKIRDYENFIDLLSEIKNHKELQSNHVRDLINIGYFEEYGNREYLHYCVQIFNKFYFAKQIAKGTEYDCVIEKYSRSTEKQFRDLDNKKIIDEILSYEDTTVSISEKIITDYKKFGECSLKDESESKSKYVVISIDETHSPKLLLHNIQTSKSGEVKVSKKLFSQKNIKEEDILILLDYEQKNKGYYEDGKWVKVPDKFDIWLQDYIICK</sequence>
<evidence type="ECO:0000256" key="2">
    <source>
        <dbReference type="ARBA" id="ARBA00022679"/>
    </source>
</evidence>
<evidence type="ECO:0000259" key="9">
    <source>
        <dbReference type="Pfam" id="PF17657"/>
    </source>
</evidence>
<feature type="domain" description="DNA polymerase helix-hairpin-helix motif" evidence="8">
    <location>
        <begin position="598"/>
        <end position="672"/>
    </location>
</feature>
<evidence type="ECO:0000256" key="6">
    <source>
        <dbReference type="ARBA" id="ARBA00049244"/>
    </source>
</evidence>
<keyword evidence="4" id="KW-0235">DNA replication</keyword>
<keyword evidence="5" id="KW-0239">DNA-directed DNA polymerase</keyword>
<evidence type="ECO:0000256" key="5">
    <source>
        <dbReference type="ARBA" id="ARBA00022932"/>
    </source>
</evidence>
<keyword evidence="2" id="KW-0808">Transferase</keyword>
<dbReference type="Pfam" id="PF14579">
    <property type="entry name" value="HHH_6"/>
    <property type="match status" value="1"/>
</dbReference>
<dbReference type="Pfam" id="PF17657">
    <property type="entry name" value="DNA_pol3_finger"/>
    <property type="match status" value="1"/>
</dbReference>
<dbReference type="AlphaFoldDB" id="A0A921N111"/>
<evidence type="ECO:0000313" key="11">
    <source>
        <dbReference type="Proteomes" id="UP000776700"/>
    </source>
</evidence>
<gene>
    <name evidence="10" type="ORF">K8V90_07845</name>
</gene>
<dbReference type="Proteomes" id="UP000776700">
    <property type="component" value="Unassembled WGS sequence"/>
</dbReference>
<dbReference type="InterPro" id="IPR011708">
    <property type="entry name" value="DNA_pol3_alpha_NTPase_dom"/>
</dbReference>
<dbReference type="GO" id="GO:0008408">
    <property type="term" value="F:3'-5' exonuclease activity"/>
    <property type="evidence" value="ECO:0007669"/>
    <property type="project" value="InterPro"/>
</dbReference>
<dbReference type="EC" id="2.7.7.7" evidence="1"/>
<evidence type="ECO:0000256" key="3">
    <source>
        <dbReference type="ARBA" id="ARBA00022695"/>
    </source>
</evidence>
<organism evidence="10 11">
    <name type="scientific">Romboutsia timonensis</name>
    <dbReference type="NCBI Taxonomy" id="1776391"/>
    <lineage>
        <taxon>Bacteria</taxon>
        <taxon>Bacillati</taxon>
        <taxon>Bacillota</taxon>
        <taxon>Clostridia</taxon>
        <taxon>Peptostreptococcales</taxon>
        <taxon>Peptostreptococcaceae</taxon>
        <taxon>Romboutsia</taxon>
    </lineage>
</organism>
<evidence type="ECO:0000259" key="7">
    <source>
        <dbReference type="Pfam" id="PF07733"/>
    </source>
</evidence>
<dbReference type="InterPro" id="IPR004805">
    <property type="entry name" value="DnaE2/DnaE/PolC"/>
</dbReference>
<comment type="catalytic activity">
    <reaction evidence="6">
        <text>DNA(n) + a 2'-deoxyribonucleoside 5'-triphosphate = DNA(n+1) + diphosphate</text>
        <dbReference type="Rhea" id="RHEA:22508"/>
        <dbReference type="Rhea" id="RHEA-COMP:17339"/>
        <dbReference type="Rhea" id="RHEA-COMP:17340"/>
        <dbReference type="ChEBI" id="CHEBI:33019"/>
        <dbReference type="ChEBI" id="CHEBI:61560"/>
        <dbReference type="ChEBI" id="CHEBI:173112"/>
        <dbReference type="EC" id="2.7.7.7"/>
    </reaction>
</comment>
<comment type="caution">
    <text evidence="10">The sequence shown here is derived from an EMBL/GenBank/DDBJ whole genome shotgun (WGS) entry which is preliminary data.</text>
</comment>
<dbReference type="GO" id="GO:0006260">
    <property type="term" value="P:DNA replication"/>
    <property type="evidence" value="ECO:0007669"/>
    <property type="project" value="UniProtKB-KW"/>
</dbReference>
<feature type="domain" description="DNA polymerase III alpha subunit finger" evidence="9">
    <location>
        <begin position="340"/>
        <end position="463"/>
    </location>
</feature>
<proteinExistence type="predicted"/>
<name>A0A921N111_9FIRM</name>
<evidence type="ECO:0000256" key="1">
    <source>
        <dbReference type="ARBA" id="ARBA00012417"/>
    </source>
</evidence>
<keyword evidence="3" id="KW-0548">Nucleotidyltransferase</keyword>
<protein>
    <recommendedName>
        <fullName evidence="1">DNA-directed DNA polymerase</fullName>
        <ecNumber evidence="1">2.7.7.7</ecNumber>
    </recommendedName>
</protein>
<dbReference type="PANTHER" id="PTHR32294:SF0">
    <property type="entry name" value="DNA POLYMERASE III SUBUNIT ALPHA"/>
    <property type="match status" value="1"/>
</dbReference>
<accession>A0A921N111</accession>
<dbReference type="InterPro" id="IPR029460">
    <property type="entry name" value="DNAPol_HHH"/>
</dbReference>
<dbReference type="EMBL" id="DYUB01000246">
    <property type="protein sequence ID" value="HJG96993.1"/>
    <property type="molecule type" value="Genomic_DNA"/>
</dbReference>
<feature type="domain" description="Bacterial DNA polymerase III alpha subunit NTPase" evidence="7">
    <location>
        <begin position="51"/>
        <end position="316"/>
    </location>
</feature>
<evidence type="ECO:0000256" key="4">
    <source>
        <dbReference type="ARBA" id="ARBA00022705"/>
    </source>
</evidence>